<dbReference type="GO" id="GO:0006367">
    <property type="term" value="P:transcription initiation at RNA polymerase II promoter"/>
    <property type="evidence" value="ECO:0007669"/>
    <property type="project" value="TreeGrafter"/>
</dbReference>
<dbReference type="PROSITE" id="PS50082">
    <property type="entry name" value="WD_REPEATS_2"/>
    <property type="match status" value="3"/>
</dbReference>
<dbReference type="PROSITE" id="PS50294">
    <property type="entry name" value="WD_REPEATS_REGION"/>
    <property type="match status" value="3"/>
</dbReference>
<dbReference type="AlphaFoldDB" id="A0A9P1I3V3"/>
<keyword evidence="9" id="KW-1185">Reference proteome</keyword>
<dbReference type="InterPro" id="IPR001680">
    <property type="entry name" value="WD40_rpt"/>
</dbReference>
<dbReference type="Gene3D" id="2.130.10.10">
    <property type="entry name" value="YVTN repeat-like/Quinoprotein amine dehydrogenase"/>
    <property type="match status" value="2"/>
</dbReference>
<gene>
    <name evidence="8" type="ORF">CAMP_LOCUS1807</name>
</gene>
<dbReference type="Proteomes" id="UP001152747">
    <property type="component" value="Unassembled WGS sequence"/>
</dbReference>
<comment type="subcellular location">
    <subcellularLocation>
        <location evidence="1">Nucleus</location>
    </subcellularLocation>
</comment>
<keyword evidence="4" id="KW-0677">Repeat</keyword>
<evidence type="ECO:0000313" key="8">
    <source>
        <dbReference type="EMBL" id="CAI5439170.1"/>
    </source>
</evidence>
<dbReference type="PANTHER" id="PTHR19879:SF1">
    <property type="entry name" value="CANNONBALL-RELATED"/>
    <property type="match status" value="1"/>
</dbReference>
<accession>A0A9P1I3V3</accession>
<keyword evidence="3 6" id="KW-0853">WD repeat</keyword>
<dbReference type="InterPro" id="IPR015943">
    <property type="entry name" value="WD40/YVTN_repeat-like_dom_sf"/>
</dbReference>
<evidence type="ECO:0000256" key="4">
    <source>
        <dbReference type="ARBA" id="ARBA00022737"/>
    </source>
</evidence>
<dbReference type="InterPro" id="IPR019775">
    <property type="entry name" value="WD40_repeat_CS"/>
</dbReference>
<dbReference type="InterPro" id="IPR006594">
    <property type="entry name" value="LisH"/>
</dbReference>
<dbReference type="Gene3D" id="1.25.40.500">
    <property type="entry name" value="TFIID subunit TAF5, NTD2 domain"/>
    <property type="match status" value="1"/>
</dbReference>
<dbReference type="InterPro" id="IPR037264">
    <property type="entry name" value="TFIID_NTD2_sf"/>
</dbReference>
<dbReference type="Pfam" id="PF04494">
    <property type="entry name" value="TFIID_NTD2"/>
    <property type="match status" value="1"/>
</dbReference>
<protein>
    <recommendedName>
        <fullName evidence="7">TFIID subunit TAF5 NTD2 domain-containing protein</fullName>
    </recommendedName>
</protein>
<dbReference type="SMART" id="SM00320">
    <property type="entry name" value="WD40"/>
    <property type="match status" value="6"/>
</dbReference>
<dbReference type="GO" id="GO:0005669">
    <property type="term" value="C:transcription factor TFIID complex"/>
    <property type="evidence" value="ECO:0007669"/>
    <property type="project" value="TreeGrafter"/>
</dbReference>
<dbReference type="PROSITE" id="PS00678">
    <property type="entry name" value="WD_REPEATS_1"/>
    <property type="match status" value="1"/>
</dbReference>
<evidence type="ECO:0000256" key="3">
    <source>
        <dbReference type="ARBA" id="ARBA00022574"/>
    </source>
</evidence>
<comment type="caution">
    <text evidence="8">The sequence shown here is derived from an EMBL/GenBank/DDBJ whole genome shotgun (WGS) entry which is preliminary data.</text>
</comment>
<feature type="repeat" description="WD" evidence="6">
    <location>
        <begin position="355"/>
        <end position="396"/>
    </location>
</feature>
<dbReference type="EMBL" id="CANHGI010000001">
    <property type="protein sequence ID" value="CAI5439170.1"/>
    <property type="molecule type" value="Genomic_DNA"/>
</dbReference>
<dbReference type="GO" id="GO:0016251">
    <property type="term" value="F:RNA polymerase II general transcription initiation factor activity"/>
    <property type="evidence" value="ECO:0007669"/>
    <property type="project" value="TreeGrafter"/>
</dbReference>
<dbReference type="InterPro" id="IPR007582">
    <property type="entry name" value="TFIID_NTD2"/>
</dbReference>
<proteinExistence type="inferred from homology"/>
<feature type="domain" description="TFIID subunit TAF5 NTD2" evidence="7">
    <location>
        <begin position="73"/>
        <end position="159"/>
    </location>
</feature>
<feature type="repeat" description="WD" evidence="6">
    <location>
        <begin position="438"/>
        <end position="479"/>
    </location>
</feature>
<evidence type="ECO:0000256" key="6">
    <source>
        <dbReference type="PROSITE-ProRule" id="PRU00221"/>
    </source>
</evidence>
<comment type="similarity">
    <text evidence="2">Belongs to the WD repeat TAF5 family.</text>
</comment>
<dbReference type="Pfam" id="PF00400">
    <property type="entry name" value="WD40"/>
    <property type="match status" value="4"/>
</dbReference>
<evidence type="ECO:0000256" key="5">
    <source>
        <dbReference type="ARBA" id="ARBA00023242"/>
    </source>
</evidence>
<keyword evidence="5" id="KW-0539">Nucleus</keyword>
<organism evidence="8 9">
    <name type="scientific">Caenorhabditis angaria</name>
    <dbReference type="NCBI Taxonomy" id="860376"/>
    <lineage>
        <taxon>Eukaryota</taxon>
        <taxon>Metazoa</taxon>
        <taxon>Ecdysozoa</taxon>
        <taxon>Nematoda</taxon>
        <taxon>Chromadorea</taxon>
        <taxon>Rhabditida</taxon>
        <taxon>Rhabditina</taxon>
        <taxon>Rhabditomorpha</taxon>
        <taxon>Rhabditoidea</taxon>
        <taxon>Rhabditidae</taxon>
        <taxon>Peloderinae</taxon>
        <taxon>Caenorhabditis</taxon>
    </lineage>
</organism>
<evidence type="ECO:0000256" key="2">
    <source>
        <dbReference type="ARBA" id="ARBA00009435"/>
    </source>
</evidence>
<dbReference type="CDD" id="cd00200">
    <property type="entry name" value="WD40"/>
    <property type="match status" value="1"/>
</dbReference>
<dbReference type="SUPFAM" id="SSF160897">
    <property type="entry name" value="Taf5 N-terminal domain-like"/>
    <property type="match status" value="1"/>
</dbReference>
<dbReference type="SUPFAM" id="SSF50978">
    <property type="entry name" value="WD40 repeat-like"/>
    <property type="match status" value="1"/>
</dbReference>
<feature type="repeat" description="WD" evidence="6">
    <location>
        <begin position="480"/>
        <end position="513"/>
    </location>
</feature>
<reference evidence="8" key="1">
    <citation type="submission" date="2022-11" db="EMBL/GenBank/DDBJ databases">
        <authorList>
            <person name="Kikuchi T."/>
        </authorList>
    </citation>
    <scope>NUCLEOTIDE SEQUENCE</scope>
    <source>
        <strain evidence="8">PS1010</strain>
    </source>
</reference>
<evidence type="ECO:0000313" key="9">
    <source>
        <dbReference type="Proteomes" id="UP001152747"/>
    </source>
</evidence>
<evidence type="ECO:0000256" key="1">
    <source>
        <dbReference type="ARBA" id="ARBA00004123"/>
    </source>
</evidence>
<evidence type="ECO:0000259" key="7">
    <source>
        <dbReference type="Pfam" id="PF04494"/>
    </source>
</evidence>
<dbReference type="PROSITE" id="PS50896">
    <property type="entry name" value="LISH"/>
    <property type="match status" value="1"/>
</dbReference>
<sequence>MNEIFQSPVTPEILQMMMGYLRRNGFTETEEQLSREATNLLGGKSEFSSAAGLPPEEAITVEFETFMKHGLNNPSEIVQVEYSQILFPVFAHSYISLVERQSRTSRAFFDRFSRVIPECYKDYVYQLSLVEDLITLRACEHVHTLRANKFLVRFSRPTSLHLDLVMARLVGIKNIIAKHVMIDPTETTAKNTSTIETQMGGILGQIGKHDRRHKIKRKMKGKEWRDAGKKTATMAPTLDRIPLPPISEHLREDRRNHQREVAKMALVSADSPVSICMHTVINAPIGVSACDFSDDSNFIVMGLQDSSILVNAMNPMNKIRKLRDMEYLDKIDIETADNINEQMFDLQASTSNVRFTGHGATVFSVNFSPDRRLLLSSAGDKTIRLWSMDTQKNVVIYRTPAVVWDAKFCNRGYYFATGNSDKTASVWCTDRMHPVRLFADSYGDVECIDFHPNCNYIAGGSFDRYIRVWDMLTGTCVRIFSGHKSNVIAVKFSPDGRYLISLDSVGNVMVWDLAYQRLFAAELTGNIGTKGCITFTRDGGVFAVSHGNSNISLYSLDALVANISATAAQTDLGVEPKVNMDGFNIGTYPTKHSSVIGLHFSRRNLLSAFGCFGQ</sequence>
<dbReference type="PANTHER" id="PTHR19879">
    <property type="entry name" value="TRANSCRIPTION INITIATION FACTOR TFIID"/>
    <property type="match status" value="1"/>
</dbReference>
<name>A0A9P1I3V3_9PELO</name>
<dbReference type="InterPro" id="IPR036322">
    <property type="entry name" value="WD40_repeat_dom_sf"/>
</dbReference>
<dbReference type="OrthoDB" id="10266330at2759"/>